<organism evidence="3 4">
    <name type="scientific">Iodobacter violaceini</name>
    <dbReference type="NCBI Taxonomy" id="3044271"/>
    <lineage>
        <taxon>Bacteria</taxon>
        <taxon>Pseudomonadati</taxon>
        <taxon>Pseudomonadota</taxon>
        <taxon>Betaproteobacteria</taxon>
        <taxon>Neisseriales</taxon>
        <taxon>Chitinibacteraceae</taxon>
        <taxon>Iodobacter</taxon>
    </lineage>
</organism>
<dbReference type="Proteomes" id="UP000712570">
    <property type="component" value="Unassembled WGS sequence"/>
</dbReference>
<evidence type="ECO:0000313" key="4">
    <source>
        <dbReference type="Proteomes" id="UP000712570"/>
    </source>
</evidence>
<keyword evidence="1" id="KW-0732">Signal</keyword>
<name>A0ABX0KUZ3_9NEIS</name>
<gene>
    <name evidence="3" type="ORF">HA050_07055</name>
</gene>
<dbReference type="Pfam" id="PF07589">
    <property type="entry name" value="PEP-CTERM"/>
    <property type="match status" value="1"/>
</dbReference>
<dbReference type="InterPro" id="IPR013424">
    <property type="entry name" value="Ice-binding_C"/>
</dbReference>
<comment type="caution">
    <text evidence="3">The sequence shown here is derived from an EMBL/GenBank/DDBJ whole genome shotgun (WGS) entry which is preliminary data.</text>
</comment>
<reference evidence="3 4" key="1">
    <citation type="submission" date="2020-03" db="EMBL/GenBank/DDBJ databases">
        <title>Draft genome sequence of environmentally isolated violet-colored cultures.</title>
        <authorList>
            <person name="Wilson H.S."/>
        </authorList>
    </citation>
    <scope>NUCLEOTIDE SEQUENCE [LARGE SCALE GENOMIC DNA]</scope>
    <source>
        <strain evidence="3 4">HSC-16F04</strain>
    </source>
</reference>
<feature type="signal peptide" evidence="1">
    <location>
        <begin position="1"/>
        <end position="29"/>
    </location>
</feature>
<sequence length="258" mass="26267">MVTLSFSKKKTLGFLTFICIGLCAGQAQANLISGGSFNDLPGCNPCASSATGVEVGSRVGAPGYGAWSVNMPAGGNPEGFTWSFVTNAAASNNHTMSAWNGGGLNSVVSSSPDGGNFYIANPIWGASVLSQTFSGLTVGAGYDLSFYQAGAQQQNWSSSTTHGWHVSFGSQSQDSQTLTTAPGVFSGWSAVNMHFIAGSANQTLSFLVTGGPVGQPPYSLLDGVNLVPTSPVPEPATLMLMIAGAGGLLARRKLAVSG</sequence>
<protein>
    <submittedName>
        <fullName evidence="3">PEP-CTERM sorting domain-containing protein</fullName>
    </submittedName>
</protein>
<feature type="chain" id="PRO_5047189696" evidence="1">
    <location>
        <begin position="30"/>
        <end position="258"/>
    </location>
</feature>
<proteinExistence type="predicted"/>
<accession>A0ABX0KUZ3</accession>
<evidence type="ECO:0000256" key="1">
    <source>
        <dbReference type="SAM" id="SignalP"/>
    </source>
</evidence>
<dbReference type="RefSeq" id="WP_166823905.1">
    <property type="nucleotide sequence ID" value="NZ_JAAOLX010000003.1"/>
</dbReference>
<evidence type="ECO:0000313" key="3">
    <source>
        <dbReference type="EMBL" id="NHQ85874.1"/>
    </source>
</evidence>
<evidence type="ECO:0000259" key="2">
    <source>
        <dbReference type="Pfam" id="PF07589"/>
    </source>
</evidence>
<dbReference type="NCBIfam" id="TIGR02595">
    <property type="entry name" value="PEP_CTERM"/>
    <property type="match status" value="1"/>
</dbReference>
<dbReference type="EMBL" id="JAAOLX010000003">
    <property type="protein sequence ID" value="NHQ85874.1"/>
    <property type="molecule type" value="Genomic_DNA"/>
</dbReference>
<feature type="domain" description="Ice-binding protein C-terminal" evidence="2">
    <location>
        <begin position="231"/>
        <end position="253"/>
    </location>
</feature>
<keyword evidence="4" id="KW-1185">Reference proteome</keyword>